<keyword evidence="4" id="KW-0418">Kinase</keyword>
<feature type="domain" description="Protein kinase" evidence="8">
    <location>
        <begin position="1"/>
        <end position="279"/>
    </location>
</feature>
<feature type="region of interest" description="Disordered" evidence="6">
    <location>
        <begin position="302"/>
        <end position="326"/>
    </location>
</feature>
<dbReference type="InterPro" id="IPR050660">
    <property type="entry name" value="NEK_Ser/Thr_kinase"/>
</dbReference>
<evidence type="ECO:0000256" key="6">
    <source>
        <dbReference type="SAM" id="MobiDB-lite"/>
    </source>
</evidence>
<dbReference type="AlphaFoldDB" id="A0A455STP8"/>
<evidence type="ECO:0000256" key="2">
    <source>
        <dbReference type="ARBA" id="ARBA00022679"/>
    </source>
</evidence>
<feature type="compositionally biased region" description="Polar residues" evidence="6">
    <location>
        <begin position="302"/>
        <end position="324"/>
    </location>
</feature>
<feature type="transmembrane region" description="Helical" evidence="7">
    <location>
        <begin position="377"/>
        <end position="400"/>
    </location>
</feature>
<dbReference type="PROSITE" id="PS50011">
    <property type="entry name" value="PROTEIN_KINASE_DOM"/>
    <property type="match status" value="1"/>
</dbReference>
<gene>
    <name evidence="9" type="ORF">KTC_32750</name>
</gene>
<evidence type="ECO:0000259" key="8">
    <source>
        <dbReference type="PROSITE" id="PS50011"/>
    </source>
</evidence>
<dbReference type="PANTHER" id="PTHR43671">
    <property type="entry name" value="SERINE/THREONINE-PROTEIN KINASE NEK"/>
    <property type="match status" value="1"/>
</dbReference>
<feature type="region of interest" description="Disordered" evidence="6">
    <location>
        <begin position="345"/>
        <end position="368"/>
    </location>
</feature>
<dbReference type="GO" id="GO:0005524">
    <property type="term" value="F:ATP binding"/>
    <property type="evidence" value="ECO:0007669"/>
    <property type="project" value="UniProtKB-KW"/>
</dbReference>
<dbReference type="CDD" id="cd14014">
    <property type="entry name" value="STKc_PknB_like"/>
    <property type="match status" value="1"/>
</dbReference>
<dbReference type="EC" id="2.7.11.1" evidence="1"/>
<name>A0A455STP8_9CHLR</name>
<sequence length="403" mass="44686">MHLLSRGEIMSDLTGRQISNYLLLHRIQRSKDSHLTESYRGCHIAVTGEEVIIKLLRTRHPLTRQRMLQALGTMSTFSHPHLLPMLTYGEEPDFLFIVYPCIRSGSLNDLLTRVGGRFSAIQALPLLLQICNALHYLHTKQMPHGNIQPENILVTDSGHLYLTDPDLWRNAPEAQYSTTNLSRGTAEYRAPEQSLGLLRPESDIYALGVLLFHLLTGHPPFTGTNSTEILLQHIREEPPSARLSVASLSEAVDQVIHCALQKRAADRYPSALMLYQAYQTAVLTSPVASPLRTASASTTSLLFDTDNGASQTRNTAVETNQERVQQPRVVPDIDTIPTKPYPCLVPSPVVPDSSPPADRLPTSQAQENPQKKAANHWFAMLAVLLLLLGLLGVLLSTFFFPNG</sequence>
<keyword evidence="7" id="KW-1133">Transmembrane helix</keyword>
<proteinExistence type="predicted"/>
<evidence type="ECO:0000256" key="1">
    <source>
        <dbReference type="ARBA" id="ARBA00012513"/>
    </source>
</evidence>
<keyword evidence="7" id="KW-0812">Transmembrane</keyword>
<dbReference type="InterPro" id="IPR000719">
    <property type="entry name" value="Prot_kinase_dom"/>
</dbReference>
<dbReference type="Gene3D" id="1.10.510.10">
    <property type="entry name" value="Transferase(Phosphotransferase) domain 1"/>
    <property type="match status" value="1"/>
</dbReference>
<evidence type="ECO:0000256" key="4">
    <source>
        <dbReference type="ARBA" id="ARBA00022777"/>
    </source>
</evidence>
<evidence type="ECO:0000256" key="3">
    <source>
        <dbReference type="ARBA" id="ARBA00022741"/>
    </source>
</evidence>
<accession>A0A455STP8</accession>
<dbReference type="SUPFAM" id="SSF56112">
    <property type="entry name" value="Protein kinase-like (PK-like)"/>
    <property type="match status" value="1"/>
</dbReference>
<keyword evidence="3" id="KW-0547">Nucleotide-binding</keyword>
<dbReference type="Pfam" id="PF00069">
    <property type="entry name" value="Pkinase"/>
    <property type="match status" value="1"/>
</dbReference>
<reference evidence="9" key="1">
    <citation type="submission" date="2018-12" db="EMBL/GenBank/DDBJ databases">
        <title>Novel natural products biosynthetic potential of the class Ktedonobacteria.</title>
        <authorList>
            <person name="Zheng Y."/>
            <person name="Saitou A."/>
            <person name="Wang C.M."/>
            <person name="Toyoda A."/>
            <person name="Minakuchi Y."/>
            <person name="Sekiguchi Y."/>
            <person name="Ueda K."/>
            <person name="Takano H."/>
            <person name="Sakai Y."/>
            <person name="Yokota A."/>
            <person name="Yabe S."/>
        </authorList>
    </citation>
    <scope>NUCLEOTIDE SEQUENCE</scope>
    <source>
        <strain evidence="9">COM3</strain>
    </source>
</reference>
<keyword evidence="2" id="KW-0808">Transferase</keyword>
<evidence type="ECO:0000256" key="7">
    <source>
        <dbReference type="SAM" id="Phobius"/>
    </source>
</evidence>
<keyword evidence="5" id="KW-0067">ATP-binding</keyword>
<evidence type="ECO:0000313" key="9">
    <source>
        <dbReference type="EMBL" id="BBH88524.1"/>
    </source>
</evidence>
<dbReference type="PANTHER" id="PTHR43671:SF13">
    <property type="entry name" value="SERINE_THREONINE-PROTEIN KINASE NEK2"/>
    <property type="match status" value="1"/>
</dbReference>
<organism evidence="9">
    <name type="scientific">Thermosporothrix sp. COM3</name>
    <dbReference type="NCBI Taxonomy" id="2490863"/>
    <lineage>
        <taxon>Bacteria</taxon>
        <taxon>Bacillati</taxon>
        <taxon>Chloroflexota</taxon>
        <taxon>Ktedonobacteria</taxon>
        <taxon>Ktedonobacterales</taxon>
        <taxon>Thermosporotrichaceae</taxon>
        <taxon>Thermosporothrix</taxon>
    </lineage>
</organism>
<dbReference type="EMBL" id="AP019376">
    <property type="protein sequence ID" value="BBH88524.1"/>
    <property type="molecule type" value="Genomic_DNA"/>
</dbReference>
<protein>
    <recommendedName>
        <fullName evidence="1">non-specific serine/threonine protein kinase</fullName>
        <ecNumber evidence="1">2.7.11.1</ecNumber>
    </recommendedName>
</protein>
<dbReference type="GO" id="GO:0004674">
    <property type="term" value="F:protein serine/threonine kinase activity"/>
    <property type="evidence" value="ECO:0007669"/>
    <property type="project" value="UniProtKB-EC"/>
</dbReference>
<dbReference type="InterPro" id="IPR011009">
    <property type="entry name" value="Kinase-like_dom_sf"/>
</dbReference>
<keyword evidence="7" id="KW-0472">Membrane</keyword>
<evidence type="ECO:0000256" key="5">
    <source>
        <dbReference type="ARBA" id="ARBA00022840"/>
    </source>
</evidence>